<keyword evidence="3" id="KW-1185">Reference proteome</keyword>
<accession>A0ABZ0GM25</accession>
<evidence type="ECO:0000313" key="3">
    <source>
        <dbReference type="Proteomes" id="UP001301442"/>
    </source>
</evidence>
<evidence type="ECO:0008006" key="4">
    <source>
        <dbReference type="Google" id="ProtNLM"/>
    </source>
</evidence>
<proteinExistence type="predicted"/>
<reference evidence="2 3" key="1">
    <citation type="submission" date="2023-09" db="EMBL/GenBank/DDBJ databases">
        <authorList>
            <person name="Qi X."/>
        </authorList>
    </citation>
    <scope>NUCLEOTIDE SEQUENCE [LARGE SCALE GENOMIC DNA]</scope>
    <source>
        <strain evidence="2 3">S1-1</strain>
    </source>
</reference>
<evidence type="ECO:0000256" key="1">
    <source>
        <dbReference type="SAM" id="Phobius"/>
    </source>
</evidence>
<feature type="transmembrane region" description="Helical" evidence="1">
    <location>
        <begin position="37"/>
        <end position="60"/>
    </location>
</feature>
<evidence type="ECO:0000313" key="2">
    <source>
        <dbReference type="EMBL" id="WOH36607.1"/>
    </source>
</evidence>
<keyword evidence="1" id="KW-0472">Membrane</keyword>
<dbReference type="Proteomes" id="UP001301442">
    <property type="component" value="Chromosome"/>
</dbReference>
<sequence>MSQEPYKTPDYNFELKGGFSNAKFKTYSDVPWFRRQWAFWLMYFTISPVALGILVFGDIYYVKKGTVVSFGLANRIVAVMFVVFILFSLFSPNS</sequence>
<keyword evidence="1" id="KW-0812">Transmembrane</keyword>
<protein>
    <recommendedName>
        <fullName evidence="4">DUF2628 domain-containing protein</fullName>
    </recommendedName>
</protein>
<dbReference type="EMBL" id="CP136600">
    <property type="protein sequence ID" value="WOH36607.1"/>
    <property type="molecule type" value="Genomic_DNA"/>
</dbReference>
<keyword evidence="1" id="KW-1133">Transmembrane helix</keyword>
<organism evidence="2 3">
    <name type="scientific">Thalassotalea fonticola</name>
    <dbReference type="NCBI Taxonomy" id="3065649"/>
    <lineage>
        <taxon>Bacteria</taxon>
        <taxon>Pseudomonadati</taxon>
        <taxon>Pseudomonadota</taxon>
        <taxon>Gammaproteobacteria</taxon>
        <taxon>Alteromonadales</taxon>
        <taxon>Colwelliaceae</taxon>
        <taxon>Thalassotalea</taxon>
    </lineage>
</organism>
<feature type="transmembrane region" description="Helical" evidence="1">
    <location>
        <begin position="72"/>
        <end position="90"/>
    </location>
</feature>
<name>A0ABZ0GM25_9GAMM</name>
<dbReference type="RefSeq" id="WP_348395418.1">
    <property type="nucleotide sequence ID" value="NZ_CP136600.1"/>
</dbReference>
<gene>
    <name evidence="2" type="ORF">RI844_14680</name>
</gene>